<feature type="region of interest" description="Disordered" evidence="1">
    <location>
        <begin position="1"/>
        <end position="30"/>
    </location>
</feature>
<sequence length="175" mass="19607">MASDLSSSPSTTPPPPSSRRRPRPQGIGIDPSALAGKVLTRISCSPKHPCMQLHFVDGTVYQILVAGYDPVHRGLPKALEMDPILDSLLGAADGSVELQRTIDQCVLVTLTDKAFESRQREQRWDQNHVGVAFKFREDQVWHCVWAMLTDHENGICVFRSYSDVYLDQLQLRHSP</sequence>
<dbReference type="AlphaFoldDB" id="A0A0C3PM85"/>
<dbReference type="Proteomes" id="UP000054217">
    <property type="component" value="Unassembled WGS sequence"/>
</dbReference>
<name>A0A0C3PM85_PISTI</name>
<feature type="compositionally biased region" description="Low complexity" evidence="1">
    <location>
        <begin position="1"/>
        <end position="10"/>
    </location>
</feature>
<evidence type="ECO:0000256" key="1">
    <source>
        <dbReference type="SAM" id="MobiDB-lite"/>
    </source>
</evidence>
<evidence type="ECO:0000313" key="3">
    <source>
        <dbReference type="Proteomes" id="UP000054217"/>
    </source>
</evidence>
<dbReference type="OrthoDB" id="3197787at2759"/>
<proteinExistence type="predicted"/>
<keyword evidence="3" id="KW-1185">Reference proteome</keyword>
<dbReference type="EMBL" id="KN831953">
    <property type="protein sequence ID" value="KIO09891.1"/>
    <property type="molecule type" value="Genomic_DNA"/>
</dbReference>
<gene>
    <name evidence="2" type="ORF">M404DRAFT_995882</name>
</gene>
<protein>
    <submittedName>
        <fullName evidence="2">Uncharacterized protein</fullName>
    </submittedName>
</protein>
<reference evidence="2 3" key="1">
    <citation type="submission" date="2014-04" db="EMBL/GenBank/DDBJ databases">
        <authorList>
            <consortium name="DOE Joint Genome Institute"/>
            <person name="Kuo A."/>
            <person name="Kohler A."/>
            <person name="Costa M.D."/>
            <person name="Nagy L.G."/>
            <person name="Floudas D."/>
            <person name="Copeland A."/>
            <person name="Barry K.W."/>
            <person name="Cichocki N."/>
            <person name="Veneault-Fourrey C."/>
            <person name="LaButti K."/>
            <person name="Lindquist E.A."/>
            <person name="Lipzen A."/>
            <person name="Lundell T."/>
            <person name="Morin E."/>
            <person name="Murat C."/>
            <person name="Sun H."/>
            <person name="Tunlid A."/>
            <person name="Henrissat B."/>
            <person name="Grigoriev I.V."/>
            <person name="Hibbett D.S."/>
            <person name="Martin F."/>
            <person name="Nordberg H.P."/>
            <person name="Cantor M.N."/>
            <person name="Hua S.X."/>
        </authorList>
    </citation>
    <scope>NUCLEOTIDE SEQUENCE [LARGE SCALE GENOMIC DNA]</scope>
    <source>
        <strain evidence="2 3">Marx 270</strain>
    </source>
</reference>
<organism evidence="2 3">
    <name type="scientific">Pisolithus tinctorius Marx 270</name>
    <dbReference type="NCBI Taxonomy" id="870435"/>
    <lineage>
        <taxon>Eukaryota</taxon>
        <taxon>Fungi</taxon>
        <taxon>Dikarya</taxon>
        <taxon>Basidiomycota</taxon>
        <taxon>Agaricomycotina</taxon>
        <taxon>Agaricomycetes</taxon>
        <taxon>Agaricomycetidae</taxon>
        <taxon>Boletales</taxon>
        <taxon>Sclerodermatineae</taxon>
        <taxon>Pisolithaceae</taxon>
        <taxon>Pisolithus</taxon>
    </lineage>
</organism>
<evidence type="ECO:0000313" key="2">
    <source>
        <dbReference type="EMBL" id="KIO09891.1"/>
    </source>
</evidence>
<accession>A0A0C3PM85</accession>
<dbReference type="HOGENOM" id="CLU_111203_0_0_1"/>
<dbReference type="InParanoid" id="A0A0C3PM85"/>
<reference evidence="3" key="2">
    <citation type="submission" date="2015-01" db="EMBL/GenBank/DDBJ databases">
        <title>Evolutionary Origins and Diversification of the Mycorrhizal Mutualists.</title>
        <authorList>
            <consortium name="DOE Joint Genome Institute"/>
            <consortium name="Mycorrhizal Genomics Consortium"/>
            <person name="Kohler A."/>
            <person name="Kuo A."/>
            <person name="Nagy L.G."/>
            <person name="Floudas D."/>
            <person name="Copeland A."/>
            <person name="Barry K.W."/>
            <person name="Cichocki N."/>
            <person name="Veneault-Fourrey C."/>
            <person name="LaButti K."/>
            <person name="Lindquist E.A."/>
            <person name="Lipzen A."/>
            <person name="Lundell T."/>
            <person name="Morin E."/>
            <person name="Murat C."/>
            <person name="Riley R."/>
            <person name="Ohm R."/>
            <person name="Sun H."/>
            <person name="Tunlid A."/>
            <person name="Henrissat B."/>
            <person name="Grigoriev I.V."/>
            <person name="Hibbett D.S."/>
            <person name="Martin F."/>
        </authorList>
    </citation>
    <scope>NUCLEOTIDE SEQUENCE [LARGE SCALE GENOMIC DNA]</scope>
    <source>
        <strain evidence="3">Marx 270</strain>
    </source>
</reference>